<dbReference type="AlphaFoldDB" id="A0A1X7JT56"/>
<dbReference type="OrthoDB" id="1078909at2"/>
<keyword evidence="1" id="KW-0732">Signal</keyword>
<proteinExistence type="predicted"/>
<sequence length="370" mass="43030">MVFKFVFSSLVLYIFCLSVQAQISFVDAVHKQGIPALNVYHKNGTLIGFTDKDGIFNFLEGAKESIPKPWEVVVQHVSYERASFTLLENQKTQILELIPRTNTIAEIVVDRKHRDVVVLRGYYRALETFNLQHKYYSDGIIVYYIPLTKGKMKYQLIDYRVYRDSSVVRDYDKKMSGFFQIQRVPSLSTKGLRERLEKLNFREESNTGITKILKNDVEVGNIRPSSDGETMQYFRDGVLPDSIRHTKIFRLEAKIKNAVNLETFVKRPLAASSPADLQNIYQNVVGSIKRKNEYGHIPYEGLAEFYVMERSFLTAEEYKKIEKQLERNIYKTPMKSQFKRKFWEDLKAHQIPDVSEALGLHLGTKLKLIE</sequence>
<protein>
    <recommendedName>
        <fullName evidence="4">CarboxypepD_reg-like domain-containing protein</fullName>
    </recommendedName>
</protein>
<gene>
    <name evidence="2" type="ORF">SAMN05660862_2145</name>
</gene>
<dbReference type="RefSeq" id="WP_085472871.1">
    <property type="nucleotide sequence ID" value="NZ_FXAU01000003.1"/>
</dbReference>
<dbReference type="EMBL" id="FXAU01000003">
    <property type="protein sequence ID" value="SMG31241.1"/>
    <property type="molecule type" value="Genomic_DNA"/>
</dbReference>
<evidence type="ECO:0008006" key="4">
    <source>
        <dbReference type="Google" id="ProtNLM"/>
    </source>
</evidence>
<dbReference type="STRING" id="561061.SAMN05660862_2145"/>
<accession>A0A1X7JT56</accession>
<evidence type="ECO:0000313" key="3">
    <source>
        <dbReference type="Proteomes" id="UP000192980"/>
    </source>
</evidence>
<keyword evidence="3" id="KW-1185">Reference proteome</keyword>
<feature type="chain" id="PRO_5012643227" description="CarboxypepD_reg-like domain-containing protein" evidence="1">
    <location>
        <begin position="22"/>
        <end position="370"/>
    </location>
</feature>
<evidence type="ECO:0000256" key="1">
    <source>
        <dbReference type="SAM" id="SignalP"/>
    </source>
</evidence>
<organism evidence="2 3">
    <name type="scientific">Sphingobacterium psychroaquaticum</name>
    <dbReference type="NCBI Taxonomy" id="561061"/>
    <lineage>
        <taxon>Bacteria</taxon>
        <taxon>Pseudomonadati</taxon>
        <taxon>Bacteroidota</taxon>
        <taxon>Sphingobacteriia</taxon>
        <taxon>Sphingobacteriales</taxon>
        <taxon>Sphingobacteriaceae</taxon>
        <taxon>Sphingobacterium</taxon>
    </lineage>
</organism>
<feature type="signal peptide" evidence="1">
    <location>
        <begin position="1"/>
        <end position="21"/>
    </location>
</feature>
<dbReference type="Proteomes" id="UP000192980">
    <property type="component" value="Unassembled WGS sequence"/>
</dbReference>
<reference evidence="2 3" key="1">
    <citation type="submission" date="2017-04" db="EMBL/GenBank/DDBJ databases">
        <authorList>
            <person name="Afonso C.L."/>
            <person name="Miller P.J."/>
            <person name="Scott M.A."/>
            <person name="Spackman E."/>
            <person name="Goraichik I."/>
            <person name="Dimitrov K.M."/>
            <person name="Suarez D.L."/>
            <person name="Swayne D.E."/>
        </authorList>
    </citation>
    <scope>NUCLEOTIDE SEQUENCE [LARGE SCALE GENOMIC DNA]</scope>
    <source>
        <strain evidence="2 3">DSM 22418</strain>
    </source>
</reference>
<evidence type="ECO:0000313" key="2">
    <source>
        <dbReference type="EMBL" id="SMG31241.1"/>
    </source>
</evidence>
<name>A0A1X7JT56_9SPHI</name>